<keyword evidence="1" id="KW-0732">Signal</keyword>
<feature type="chain" id="PRO_5032543501" description="Signal recognition particle receptor subunit beta" evidence="1">
    <location>
        <begin position="18"/>
        <end position="302"/>
    </location>
</feature>
<gene>
    <name evidence="2" type="ORF">SNAT2548_LOCUS17139</name>
</gene>
<accession>A0A812P3K0</accession>
<reference evidence="2" key="1">
    <citation type="submission" date="2021-02" db="EMBL/GenBank/DDBJ databases">
        <authorList>
            <person name="Dougan E. K."/>
            <person name="Rhodes N."/>
            <person name="Thang M."/>
            <person name="Chan C."/>
        </authorList>
    </citation>
    <scope>NUCLEOTIDE SEQUENCE</scope>
</reference>
<evidence type="ECO:0000313" key="3">
    <source>
        <dbReference type="Proteomes" id="UP000604046"/>
    </source>
</evidence>
<sequence>MRLQILLTLVLIGPVVAGRGRRRRRRTQTICDDVPEAVTEDTMQCRPVTKERTKLRIVTKFNKGMKTVTRYEKATRLVNRTQMVEYLLPMEAFLLEAKQQIIWESQESLRRCGINSRSVNADVRFNETSAGTEALVLYGPSQGGKSTFVCQLRKAKDAACPKVGDGSGESMTDEPSLWETILGWVLDNPGNGDTRLLFTEEEIGLWMATALAEADVRRVKFLVFDSMANDAMHLRETLSALFTSFGTNVRHGTVIIASKANLRPRGGKRNQLLRDVMQEQGLEELVFWNGPASRRLLGSHVH</sequence>
<evidence type="ECO:0000313" key="2">
    <source>
        <dbReference type="EMBL" id="CAE7327401.1"/>
    </source>
</evidence>
<organism evidence="2 3">
    <name type="scientific">Symbiodinium natans</name>
    <dbReference type="NCBI Taxonomy" id="878477"/>
    <lineage>
        <taxon>Eukaryota</taxon>
        <taxon>Sar</taxon>
        <taxon>Alveolata</taxon>
        <taxon>Dinophyceae</taxon>
        <taxon>Suessiales</taxon>
        <taxon>Symbiodiniaceae</taxon>
        <taxon>Symbiodinium</taxon>
    </lineage>
</organism>
<dbReference type="EMBL" id="CAJNDS010002102">
    <property type="protein sequence ID" value="CAE7327401.1"/>
    <property type="molecule type" value="Genomic_DNA"/>
</dbReference>
<dbReference type="AlphaFoldDB" id="A0A812P3K0"/>
<keyword evidence="3" id="KW-1185">Reference proteome</keyword>
<dbReference type="Proteomes" id="UP000604046">
    <property type="component" value="Unassembled WGS sequence"/>
</dbReference>
<name>A0A812P3K0_9DINO</name>
<evidence type="ECO:0000256" key="1">
    <source>
        <dbReference type="SAM" id="SignalP"/>
    </source>
</evidence>
<evidence type="ECO:0008006" key="4">
    <source>
        <dbReference type="Google" id="ProtNLM"/>
    </source>
</evidence>
<dbReference type="OrthoDB" id="443833at2759"/>
<comment type="caution">
    <text evidence="2">The sequence shown here is derived from an EMBL/GenBank/DDBJ whole genome shotgun (WGS) entry which is preliminary data.</text>
</comment>
<feature type="signal peptide" evidence="1">
    <location>
        <begin position="1"/>
        <end position="17"/>
    </location>
</feature>
<protein>
    <recommendedName>
        <fullName evidence="4">Signal recognition particle receptor subunit beta</fullName>
    </recommendedName>
</protein>
<proteinExistence type="predicted"/>